<name>A0A5P1F7M2_ASPOF</name>
<proteinExistence type="predicted"/>
<keyword evidence="2" id="KW-1185">Reference proteome</keyword>
<protein>
    <submittedName>
        <fullName evidence="1">Uncharacterized protein</fullName>
    </submittedName>
</protein>
<organism evidence="1 2">
    <name type="scientific">Asparagus officinalis</name>
    <name type="common">Garden asparagus</name>
    <dbReference type="NCBI Taxonomy" id="4686"/>
    <lineage>
        <taxon>Eukaryota</taxon>
        <taxon>Viridiplantae</taxon>
        <taxon>Streptophyta</taxon>
        <taxon>Embryophyta</taxon>
        <taxon>Tracheophyta</taxon>
        <taxon>Spermatophyta</taxon>
        <taxon>Magnoliopsida</taxon>
        <taxon>Liliopsida</taxon>
        <taxon>Asparagales</taxon>
        <taxon>Asparagaceae</taxon>
        <taxon>Asparagoideae</taxon>
        <taxon>Asparagus</taxon>
    </lineage>
</organism>
<gene>
    <name evidence="1" type="ORF">A4U43_C04F21610</name>
</gene>
<dbReference type="Proteomes" id="UP000243459">
    <property type="component" value="Chromosome 4"/>
</dbReference>
<evidence type="ECO:0000313" key="1">
    <source>
        <dbReference type="EMBL" id="ONK72651.1"/>
    </source>
</evidence>
<evidence type="ECO:0000313" key="2">
    <source>
        <dbReference type="Proteomes" id="UP000243459"/>
    </source>
</evidence>
<reference evidence="2" key="1">
    <citation type="journal article" date="2017" name="Nat. Commun.">
        <title>The asparagus genome sheds light on the origin and evolution of a young Y chromosome.</title>
        <authorList>
            <person name="Harkess A."/>
            <person name="Zhou J."/>
            <person name="Xu C."/>
            <person name="Bowers J.E."/>
            <person name="Van der Hulst R."/>
            <person name="Ayyampalayam S."/>
            <person name="Mercati F."/>
            <person name="Riccardi P."/>
            <person name="McKain M.R."/>
            <person name="Kakrana A."/>
            <person name="Tang H."/>
            <person name="Ray J."/>
            <person name="Groenendijk J."/>
            <person name="Arikit S."/>
            <person name="Mathioni S.M."/>
            <person name="Nakano M."/>
            <person name="Shan H."/>
            <person name="Telgmann-Rauber A."/>
            <person name="Kanno A."/>
            <person name="Yue Z."/>
            <person name="Chen H."/>
            <person name="Li W."/>
            <person name="Chen Y."/>
            <person name="Xu X."/>
            <person name="Zhang Y."/>
            <person name="Luo S."/>
            <person name="Chen H."/>
            <person name="Gao J."/>
            <person name="Mao Z."/>
            <person name="Pires J.C."/>
            <person name="Luo M."/>
            <person name="Kudrna D."/>
            <person name="Wing R.A."/>
            <person name="Meyers B.C."/>
            <person name="Yi K."/>
            <person name="Kong H."/>
            <person name="Lavrijsen P."/>
            <person name="Sunseri F."/>
            <person name="Falavigna A."/>
            <person name="Ye Y."/>
            <person name="Leebens-Mack J.H."/>
            <person name="Chen G."/>
        </authorList>
    </citation>
    <scope>NUCLEOTIDE SEQUENCE [LARGE SCALE GENOMIC DNA]</scope>
    <source>
        <strain evidence="2">cv. DH0086</strain>
    </source>
</reference>
<dbReference type="Gramene" id="ONK72651">
    <property type="protein sequence ID" value="ONK72651"/>
    <property type="gene ID" value="A4U43_C04F21610"/>
</dbReference>
<dbReference type="AlphaFoldDB" id="A0A5P1F7M2"/>
<accession>A0A5P1F7M2</accession>
<sequence>MFMSHNLQEPFTSEADEKRLVYNLDDELINQQGKGKAKQQKKTFEKIVDESFARRDSDYGHILSDSIQQGNDKA</sequence>
<dbReference type="EMBL" id="CM007384">
    <property type="protein sequence ID" value="ONK72651.1"/>
    <property type="molecule type" value="Genomic_DNA"/>
</dbReference>